<evidence type="ECO:0000313" key="1">
    <source>
        <dbReference type="EMBL" id="KAI3355213.1"/>
    </source>
</evidence>
<dbReference type="Proteomes" id="UP000831701">
    <property type="component" value="Chromosome 21"/>
</dbReference>
<accession>A0ACB8VIW9</accession>
<protein>
    <submittedName>
        <fullName evidence="1">Uncharacterized protein</fullName>
    </submittedName>
</protein>
<comment type="caution">
    <text evidence="1">The sequence shown here is derived from an EMBL/GenBank/DDBJ whole genome shotgun (WGS) entry which is preliminary data.</text>
</comment>
<name>A0ACB8VIW9_9TELE</name>
<sequence length="1558" mass="175390">MASDPKPQNDGGDACGLAKSRSRREKKEKVGRKSALEQLKKAKKGEKIKYEVEEFTSVYEEVDEQQYSKMVRERQEDDWIIDDDGTGYVEDGREIFDDDLDDDVVEQNKGKAGAKGADSKKNVKKSVVAKPNTIKSLFMNSNVKRPAEKDVDLSKDDLLGDILQDLHSEKPTLLTPPPVVTLKKKKSLGSPMNPFSIKPQMPKESPSATGLKAKVIRPPPSDPTPRSSAHPSPNTPALPVEKQRAKVEEMDEEEVNDALAFDGVDFDEPMEVGLEEEKPAVKEDAEPKIAAAAGVAVKVEPKAEPQDPVLLSSRAGSSWGQEEEDGASEAPAEIQVDSSKLPLVEGADGEQVFRFYWLDAFEDSYNQPGVVYLFGKVWIESAQSHVSCCVTVKNIERTMYFLPREYVSFLLHPIAAGILSIVVLCFHEQKVNPKTGEVSDTPVGMMDVYQEFNDLSEKFKIMKFKSKKVEKNYAFEIPDVPSQCEYLEVRYSVIPCLLPSDLKGATFSHIFGTNTSSLEHFLLSRKIKGPCWLDIKTPQLINQPVSWCKVEALALRSDLVTVVKDLSPPPITVMSISLKTIQNPKTHHNEIVSLAALVHYQFHMDKAPPQPPYQTHFCVVSKPADCIFPYDFKEAVRKKVRVGTSVLRRNAFHKDSGLSAGFSQVQQNGKVEIAATERTLLGFFLAKMHKIDPDVLVGHDIFGFDLEVILQRINACKVPHWSKIGRLRRVNMPKLGGRGAFAEKSATCGRLVCDVEISAKELIRCRSYHLTELAAQVLKTERTTVPQENIKNLYSDSPHLLYLLELTWMDAKLILQIMCELNVLPLALQITNIAGNVMSRTLMGGRSERNEFLLLHAFHDKNYIVPDKPSFKKAQLEMVEGEEDVDAGKGKRKKKAAYAGGLVLDPKVGFYDKFVLLLDFNSLYPSIIQEFNICFTTVEREAQNTKKKTEEDESEEIPEIPDPNLEMGILPKEIRKLVERRKQVKQLMKQQDVNPDLYLQYDIRQKALKLTANSMYGCLGFSYSRFYAKPLAALVTHKGREILMHTKDMVQKMNLEVIYGDTDSIMINTNSTSLEEVFKLGNKAKAEVNKLYKLLEIDIDGVFKSLLLLKKKKYAALVVENHGEGRYSVKQELKGLDIVRRDWCDLAKECGNYVIGQILSDQSRDVIVENIQKHLVEVGEKVAEGAIALNQYEIHKALTKDPQDYPDKKSLPHVHVALWINSQGGRRVKAGDTVSYIICKDGSTLAASQRAYALEQLQKQEGLSLDTQYYLAQQIHPVVSRICDPIEGIDGMLIATWLGLDPGQFRAQQQYQREDEADGMLGAPVQLTDEERYKDCERFTFTCPQCGTDNIYDSVFEGAGSKLEPSLMRCCHIPCGSCPIDYVVNLSNKLLLDIRRHIKKYYSGWLVCEDQACQNRTRRLPIAFSRHGPLCPACTRATLRPEYSEKALYNQLCFYRFIFDWDYACAKILQGDEKGRMNSKQWNRERDVYRRLKEVPDKALATSGYSEINPQTGQTLPGLLLPQVKQHTHIRKDDTAEGRGKEGGGVSWNGTYARDGEA</sequence>
<evidence type="ECO:0000313" key="2">
    <source>
        <dbReference type="Proteomes" id="UP000831701"/>
    </source>
</evidence>
<proteinExistence type="predicted"/>
<gene>
    <name evidence="1" type="ORF">L3Q82_018068</name>
</gene>
<dbReference type="EMBL" id="CM041551">
    <property type="protein sequence ID" value="KAI3355213.1"/>
    <property type="molecule type" value="Genomic_DNA"/>
</dbReference>
<reference evidence="1" key="1">
    <citation type="submission" date="2022-04" db="EMBL/GenBank/DDBJ databases">
        <title>Jade perch genome.</title>
        <authorList>
            <person name="Chao B."/>
        </authorList>
    </citation>
    <scope>NUCLEOTIDE SEQUENCE</scope>
    <source>
        <strain evidence="1">CB-2022</strain>
    </source>
</reference>
<organism evidence="1 2">
    <name type="scientific">Scortum barcoo</name>
    <name type="common">barcoo grunter</name>
    <dbReference type="NCBI Taxonomy" id="214431"/>
    <lineage>
        <taxon>Eukaryota</taxon>
        <taxon>Metazoa</taxon>
        <taxon>Chordata</taxon>
        <taxon>Craniata</taxon>
        <taxon>Vertebrata</taxon>
        <taxon>Euteleostomi</taxon>
        <taxon>Actinopterygii</taxon>
        <taxon>Neopterygii</taxon>
        <taxon>Teleostei</taxon>
        <taxon>Neoteleostei</taxon>
        <taxon>Acanthomorphata</taxon>
        <taxon>Eupercaria</taxon>
        <taxon>Centrarchiformes</taxon>
        <taxon>Terapontoidei</taxon>
        <taxon>Terapontidae</taxon>
        <taxon>Scortum</taxon>
    </lineage>
</organism>
<keyword evidence="2" id="KW-1185">Reference proteome</keyword>